<keyword evidence="3" id="KW-1185">Reference proteome</keyword>
<name>A0A1I1TBP9_9RHOB</name>
<keyword evidence="1" id="KW-0472">Membrane</keyword>
<evidence type="ECO:0000256" key="1">
    <source>
        <dbReference type="SAM" id="Phobius"/>
    </source>
</evidence>
<protein>
    <recommendedName>
        <fullName evidence="4">DUF3619 family protein</fullName>
    </recommendedName>
</protein>
<proteinExistence type="predicted"/>
<evidence type="ECO:0000313" key="2">
    <source>
        <dbReference type="EMBL" id="SFD56006.1"/>
    </source>
</evidence>
<gene>
    <name evidence="2" type="ORF">SAMN04515678_101570</name>
</gene>
<accession>A0A1I1TBP9</accession>
<reference evidence="2 3" key="1">
    <citation type="submission" date="2016-10" db="EMBL/GenBank/DDBJ databases">
        <authorList>
            <person name="Varghese N."/>
            <person name="Submissions S."/>
        </authorList>
    </citation>
    <scope>NUCLEOTIDE SEQUENCE [LARGE SCALE GENOMIC DNA]</scope>
    <source>
        <strain evidence="3">YIM D21,KCTC 23444,ACCC 10710</strain>
    </source>
</reference>
<evidence type="ECO:0000313" key="3">
    <source>
        <dbReference type="Proteomes" id="UP000325289"/>
    </source>
</evidence>
<feature type="transmembrane region" description="Helical" evidence="1">
    <location>
        <begin position="68"/>
        <end position="87"/>
    </location>
</feature>
<keyword evidence="1" id="KW-1133">Transmembrane helix</keyword>
<dbReference type="EMBL" id="FOMS01000001">
    <property type="protein sequence ID" value="SFD56006.1"/>
    <property type="molecule type" value="Genomic_DNA"/>
</dbReference>
<dbReference type="RefSeq" id="WP_149754347.1">
    <property type="nucleotide sequence ID" value="NZ_FOMS01000001.1"/>
</dbReference>
<keyword evidence="1" id="KW-0812">Transmembrane</keyword>
<organism evidence="2 3">
    <name type="scientific">Roseivivax sediminis</name>
    <dbReference type="NCBI Taxonomy" id="936889"/>
    <lineage>
        <taxon>Bacteria</taxon>
        <taxon>Pseudomonadati</taxon>
        <taxon>Pseudomonadota</taxon>
        <taxon>Alphaproteobacteria</taxon>
        <taxon>Rhodobacterales</taxon>
        <taxon>Roseobacteraceae</taxon>
        <taxon>Roseivivax</taxon>
    </lineage>
</organism>
<dbReference type="Proteomes" id="UP000325289">
    <property type="component" value="Unassembled WGS sequence"/>
</dbReference>
<dbReference type="AlphaFoldDB" id="A0A1I1TBP9"/>
<evidence type="ECO:0008006" key="4">
    <source>
        <dbReference type="Google" id="ProtNLM"/>
    </source>
</evidence>
<sequence>MPTRTPDDRPDPASRELDSCFEAARAAPPEPPDALLARIAADGLAQQEARAAARQRGARRLPRMMAGLRWQGAGLAAALALGLFIGVRPPETLAAALWDTGEAELLVDPVSAYDLAWYEE</sequence>